<evidence type="ECO:0000313" key="1">
    <source>
        <dbReference type="EMBL" id="KAJ7327120.1"/>
    </source>
</evidence>
<reference evidence="1" key="1">
    <citation type="journal article" date="2023" name="DNA Res.">
        <title>Chromosome-level genome assembly of Phrynocephalus forsythii using third-generation DNA sequencing and Hi-C analysis.</title>
        <authorList>
            <person name="Qi Y."/>
            <person name="Zhao W."/>
            <person name="Zhao Y."/>
            <person name="Niu C."/>
            <person name="Cao S."/>
            <person name="Zhang Y."/>
        </authorList>
    </citation>
    <scope>NUCLEOTIDE SEQUENCE</scope>
    <source>
        <tissue evidence="1">Muscle</tissue>
    </source>
</reference>
<protein>
    <submittedName>
        <fullName evidence="1">Uncharacterized protein</fullName>
    </submittedName>
</protein>
<gene>
    <name evidence="1" type="ORF">JRQ81_016879</name>
</gene>
<feature type="non-terminal residue" evidence="1">
    <location>
        <position position="1"/>
    </location>
</feature>
<keyword evidence="2" id="KW-1185">Reference proteome</keyword>
<dbReference type="EMBL" id="JAPFRF010000007">
    <property type="protein sequence ID" value="KAJ7327120.1"/>
    <property type="molecule type" value="Genomic_DNA"/>
</dbReference>
<comment type="caution">
    <text evidence="1">The sequence shown here is derived from an EMBL/GenBank/DDBJ whole genome shotgun (WGS) entry which is preliminary data.</text>
</comment>
<proteinExistence type="predicted"/>
<feature type="non-terminal residue" evidence="1">
    <location>
        <position position="92"/>
    </location>
</feature>
<dbReference type="AlphaFoldDB" id="A0A9Q0XVM7"/>
<name>A0A9Q0XVM7_9SAUR</name>
<accession>A0A9Q0XVM7</accession>
<sequence length="92" mass="10253">KYGVHCVYQKAIWAKIGTNFVVLIYQQFDNSQEQLGTLHMLCLSWGGQFQGESINYGKVDKTAFVGGKSAQHIIPRSSTIPSIYILSTVVDQ</sequence>
<evidence type="ECO:0000313" key="2">
    <source>
        <dbReference type="Proteomes" id="UP001142489"/>
    </source>
</evidence>
<dbReference type="Proteomes" id="UP001142489">
    <property type="component" value="Unassembled WGS sequence"/>
</dbReference>
<organism evidence="1 2">
    <name type="scientific">Phrynocephalus forsythii</name>
    <dbReference type="NCBI Taxonomy" id="171643"/>
    <lineage>
        <taxon>Eukaryota</taxon>
        <taxon>Metazoa</taxon>
        <taxon>Chordata</taxon>
        <taxon>Craniata</taxon>
        <taxon>Vertebrata</taxon>
        <taxon>Euteleostomi</taxon>
        <taxon>Lepidosauria</taxon>
        <taxon>Squamata</taxon>
        <taxon>Bifurcata</taxon>
        <taxon>Unidentata</taxon>
        <taxon>Episquamata</taxon>
        <taxon>Toxicofera</taxon>
        <taxon>Iguania</taxon>
        <taxon>Acrodonta</taxon>
        <taxon>Agamidae</taxon>
        <taxon>Agaminae</taxon>
        <taxon>Phrynocephalus</taxon>
    </lineage>
</organism>